<comment type="similarity">
    <text evidence="1">Belongs to the ribosome association toxin RatA family.</text>
</comment>
<dbReference type="RefSeq" id="WP_353066654.1">
    <property type="nucleotide sequence ID" value="NZ_CP132942.1"/>
</dbReference>
<reference evidence="3" key="1">
    <citation type="submission" date="2023-08" db="EMBL/GenBank/DDBJ databases">
        <authorList>
            <person name="Messyasz A."/>
            <person name="Mannisto M.K."/>
            <person name="Kerkhof L.J."/>
            <person name="Haggblom M."/>
        </authorList>
    </citation>
    <scope>NUCLEOTIDE SEQUENCE</scope>
    <source>
        <strain evidence="3">X5P6</strain>
    </source>
</reference>
<protein>
    <submittedName>
        <fullName evidence="3">SRPBCC family protein</fullName>
    </submittedName>
</protein>
<dbReference type="CDD" id="cd07820">
    <property type="entry name" value="SRPBCC_3"/>
    <property type="match status" value="1"/>
</dbReference>
<dbReference type="InterPro" id="IPR023393">
    <property type="entry name" value="START-like_dom_sf"/>
</dbReference>
<proteinExistence type="inferred from homology"/>
<gene>
    <name evidence="3" type="ORF">RBB77_08955</name>
</gene>
<name>A0AAU7ZVE0_9BACT</name>
<dbReference type="Gene3D" id="3.30.530.20">
    <property type="match status" value="1"/>
</dbReference>
<dbReference type="KEGG" id="tpsc:RBB77_08955"/>
<dbReference type="AlphaFoldDB" id="A0AAU7ZVE0"/>
<organism evidence="3">
    <name type="scientific">Tunturiibacter psychrotolerans</name>
    <dbReference type="NCBI Taxonomy" id="3069686"/>
    <lineage>
        <taxon>Bacteria</taxon>
        <taxon>Pseudomonadati</taxon>
        <taxon>Acidobacteriota</taxon>
        <taxon>Terriglobia</taxon>
        <taxon>Terriglobales</taxon>
        <taxon>Acidobacteriaceae</taxon>
        <taxon>Tunturiibacter</taxon>
    </lineage>
</organism>
<evidence type="ECO:0000313" key="3">
    <source>
        <dbReference type="EMBL" id="XCB35006.1"/>
    </source>
</evidence>
<evidence type="ECO:0000259" key="2">
    <source>
        <dbReference type="Pfam" id="PF03364"/>
    </source>
</evidence>
<dbReference type="EMBL" id="CP132942">
    <property type="protein sequence ID" value="XCB35006.1"/>
    <property type="molecule type" value="Genomic_DNA"/>
</dbReference>
<dbReference type="InterPro" id="IPR005031">
    <property type="entry name" value="COQ10_START"/>
</dbReference>
<feature type="domain" description="Coenzyme Q-binding protein COQ10 START" evidence="2">
    <location>
        <begin position="11"/>
        <end position="111"/>
    </location>
</feature>
<evidence type="ECO:0000256" key="1">
    <source>
        <dbReference type="ARBA" id="ARBA00008918"/>
    </source>
</evidence>
<dbReference type="SUPFAM" id="SSF55961">
    <property type="entry name" value="Bet v1-like"/>
    <property type="match status" value="1"/>
</dbReference>
<sequence>MRHTFHSEQWLPYPVDLVFAFFANPENLPRLMPPWQRARIEKISIAPPPPRPEPTDASSISTIVAGANTKLTISFRPLPYSPIRVPWDAEISEFVWNDHFCDRQLRGPFAYWHHCHRLHTENRTDASGISTSGTLLYDEVAYELPLGKLGDLGNRLFITRQLRSTFDYRHARTNELLSLQVRPGIQP</sequence>
<dbReference type="Pfam" id="PF03364">
    <property type="entry name" value="Polyketide_cyc"/>
    <property type="match status" value="1"/>
</dbReference>
<reference evidence="3" key="2">
    <citation type="journal article" date="2024" name="Environ. Microbiol.">
        <title>Genome analysis and description of Tunturibacter gen. nov. expands the diversity of Terriglobia in tundra soils.</title>
        <authorList>
            <person name="Messyasz A."/>
            <person name="Mannisto M.K."/>
            <person name="Kerkhof L.J."/>
            <person name="Haggblom M.M."/>
        </authorList>
    </citation>
    <scope>NUCLEOTIDE SEQUENCE</scope>
    <source>
        <strain evidence="3">X5P6</strain>
    </source>
</reference>
<accession>A0AAU7ZVE0</accession>